<feature type="transmembrane region" description="Helical" evidence="1">
    <location>
        <begin position="197"/>
        <end position="216"/>
    </location>
</feature>
<dbReference type="GeneID" id="70584429"/>
<keyword evidence="1" id="KW-0812">Transmembrane</keyword>
<evidence type="ECO:0000256" key="1">
    <source>
        <dbReference type="SAM" id="Phobius"/>
    </source>
</evidence>
<name>A0A1T4S4G7_VIBCI</name>
<feature type="transmembrane region" description="Helical" evidence="1">
    <location>
        <begin position="87"/>
        <end position="104"/>
    </location>
</feature>
<dbReference type="EMBL" id="FUXB01000018">
    <property type="protein sequence ID" value="SKA22996.1"/>
    <property type="molecule type" value="Genomic_DNA"/>
</dbReference>
<protein>
    <submittedName>
        <fullName evidence="2">Uncharacterized protein</fullName>
    </submittedName>
</protein>
<sequence length="276" mass="31381">MANKAHKFWFKIRRKFYRKPVPERLYYFGFFLLLFTLVAMKVAQEMGHDPGIIKSSLWISVICIILGFLTDLYVLGKVLYKFLVFKWLFALVFSALVVTSNVLAKKDIYAITGFSLNELTEAQLLIAIVNVPLLTVTILTFIAMTMSLIFMVGQLIVGGLIRLNRYPLSRILLGTPQIGFLLKLTRNLGFDSDTRPMAAIISMVVFVAFLTFPPSYKHITLQSVKSEIIVWSSFYNGEDCVNLEADQRYLVHKDKTIILTYTDEGPSFDLGSCEKS</sequence>
<dbReference type="RefSeq" id="WP_078927333.1">
    <property type="nucleotide sequence ID" value="NZ_FUXB01000018.1"/>
</dbReference>
<organism evidence="2 3">
    <name type="scientific">Vibrio cincinnatiensis DSM 19608</name>
    <dbReference type="NCBI Taxonomy" id="1123491"/>
    <lineage>
        <taxon>Bacteria</taxon>
        <taxon>Pseudomonadati</taxon>
        <taxon>Pseudomonadota</taxon>
        <taxon>Gammaproteobacteria</taxon>
        <taxon>Vibrionales</taxon>
        <taxon>Vibrionaceae</taxon>
        <taxon>Vibrio</taxon>
    </lineage>
</organism>
<keyword evidence="3" id="KW-1185">Reference proteome</keyword>
<dbReference type="AlphaFoldDB" id="A0A1T4S4G7"/>
<keyword evidence="1" id="KW-1133">Transmembrane helix</keyword>
<feature type="transmembrane region" description="Helical" evidence="1">
    <location>
        <begin position="55"/>
        <end position="75"/>
    </location>
</feature>
<evidence type="ECO:0000313" key="3">
    <source>
        <dbReference type="Proteomes" id="UP000190834"/>
    </source>
</evidence>
<feature type="transmembrane region" description="Helical" evidence="1">
    <location>
        <begin position="124"/>
        <end position="156"/>
    </location>
</feature>
<accession>A0A1T4S4G7</accession>
<proteinExistence type="predicted"/>
<feature type="transmembrane region" description="Helical" evidence="1">
    <location>
        <begin position="25"/>
        <end position="43"/>
    </location>
</feature>
<keyword evidence="1" id="KW-0472">Membrane</keyword>
<dbReference type="Proteomes" id="UP000190834">
    <property type="component" value="Unassembled WGS sequence"/>
</dbReference>
<reference evidence="3" key="1">
    <citation type="submission" date="2017-02" db="EMBL/GenBank/DDBJ databases">
        <authorList>
            <person name="Varghese N."/>
            <person name="Submissions S."/>
        </authorList>
    </citation>
    <scope>NUCLEOTIDE SEQUENCE [LARGE SCALE GENOMIC DNA]</scope>
    <source>
        <strain evidence="3">DSM 19608</strain>
    </source>
</reference>
<gene>
    <name evidence="2" type="ORF">SAMN02745782_02988</name>
</gene>
<evidence type="ECO:0000313" key="2">
    <source>
        <dbReference type="EMBL" id="SKA22996.1"/>
    </source>
</evidence>